<dbReference type="AlphaFoldDB" id="A0A9W4UM91"/>
<dbReference type="OrthoDB" id="268428at2759"/>
<feature type="compositionally biased region" description="Polar residues" evidence="1">
    <location>
        <begin position="412"/>
        <end position="422"/>
    </location>
</feature>
<evidence type="ECO:0000313" key="3">
    <source>
        <dbReference type="Proteomes" id="UP001152607"/>
    </source>
</evidence>
<comment type="caution">
    <text evidence="2">The sequence shown here is derived from an EMBL/GenBank/DDBJ whole genome shotgun (WGS) entry which is preliminary data.</text>
</comment>
<gene>
    <name evidence="2" type="ORF">PDIGIT_LOCUS11417</name>
</gene>
<dbReference type="Proteomes" id="UP001152607">
    <property type="component" value="Unassembled WGS sequence"/>
</dbReference>
<dbReference type="EMBL" id="CAOQHR010000008">
    <property type="protein sequence ID" value="CAI6338289.1"/>
    <property type="molecule type" value="Genomic_DNA"/>
</dbReference>
<organism evidence="2 3">
    <name type="scientific">Periconia digitata</name>
    <dbReference type="NCBI Taxonomy" id="1303443"/>
    <lineage>
        <taxon>Eukaryota</taxon>
        <taxon>Fungi</taxon>
        <taxon>Dikarya</taxon>
        <taxon>Ascomycota</taxon>
        <taxon>Pezizomycotina</taxon>
        <taxon>Dothideomycetes</taxon>
        <taxon>Pleosporomycetidae</taxon>
        <taxon>Pleosporales</taxon>
        <taxon>Massarineae</taxon>
        <taxon>Periconiaceae</taxon>
        <taxon>Periconia</taxon>
    </lineage>
</organism>
<keyword evidence="3" id="KW-1185">Reference proteome</keyword>
<evidence type="ECO:0000313" key="2">
    <source>
        <dbReference type="EMBL" id="CAI6338289.1"/>
    </source>
</evidence>
<feature type="compositionally biased region" description="Acidic residues" evidence="1">
    <location>
        <begin position="428"/>
        <end position="441"/>
    </location>
</feature>
<evidence type="ECO:0000256" key="1">
    <source>
        <dbReference type="SAM" id="MobiDB-lite"/>
    </source>
</evidence>
<protein>
    <recommendedName>
        <fullName evidence="4">BTB domain-containing protein</fullName>
    </recommendedName>
</protein>
<feature type="region of interest" description="Disordered" evidence="1">
    <location>
        <begin position="383"/>
        <end position="447"/>
    </location>
</feature>
<accession>A0A9W4UM91</accession>
<sequence length="447" mass="50458">MDDSVAPKDTDAVPANALQITVANDGDFVVQLVPESKPLFEKGTNAPPKRTRLVQFRVSREVLEQHSSFFQGIFSTRPDLHMATFENRGIGFGYAFEIWLRAIHGGAKSLPPNLKATHTERAWVAIGVGEQFGFAPQNLHKLKPWFIDCYEHALNNGPGLSPMTACCLAFPCSVFDHADGFMKLTKFLAFNTNGHIFTHNPSNFQHLNNDARVLDGPLTNARAHIQSTLDRELYFPLKKLHNADCDCRKETAFDYQEALIALDCWPIDRAVQRYPINEITAELEKFRFTPKVESCSSGACYHNFENSVKIAIKKTMAAFDGLCLDCMERSQCDKQPDDDFIKKNLPFRGCFDMNCRFGHGRTTWYFSWMGSLSVRRDILNKSRMEKRSSATTTTQGRRGVRSDKRSPPPEASFSTNNPSRESNPGIDQEGEDEEEYFDAEDDHTAAT</sequence>
<evidence type="ECO:0008006" key="4">
    <source>
        <dbReference type="Google" id="ProtNLM"/>
    </source>
</evidence>
<proteinExistence type="predicted"/>
<reference evidence="2" key="1">
    <citation type="submission" date="2023-01" db="EMBL/GenBank/DDBJ databases">
        <authorList>
            <person name="Van Ghelder C."/>
            <person name="Rancurel C."/>
        </authorList>
    </citation>
    <scope>NUCLEOTIDE SEQUENCE</scope>
    <source>
        <strain evidence="2">CNCM I-4278</strain>
    </source>
</reference>
<name>A0A9W4UM91_9PLEO</name>